<dbReference type="InterPro" id="IPR011009">
    <property type="entry name" value="Kinase-like_dom_sf"/>
</dbReference>
<organism evidence="13 14">
    <name type="scientific">Iphiclides podalirius</name>
    <name type="common">scarce swallowtail</name>
    <dbReference type="NCBI Taxonomy" id="110791"/>
    <lineage>
        <taxon>Eukaryota</taxon>
        <taxon>Metazoa</taxon>
        <taxon>Ecdysozoa</taxon>
        <taxon>Arthropoda</taxon>
        <taxon>Hexapoda</taxon>
        <taxon>Insecta</taxon>
        <taxon>Pterygota</taxon>
        <taxon>Neoptera</taxon>
        <taxon>Endopterygota</taxon>
        <taxon>Lepidoptera</taxon>
        <taxon>Glossata</taxon>
        <taxon>Ditrysia</taxon>
        <taxon>Papilionoidea</taxon>
        <taxon>Papilionidae</taxon>
        <taxon>Papilioninae</taxon>
        <taxon>Iphiclides</taxon>
    </lineage>
</organism>
<keyword evidence="7 10" id="KW-0472">Membrane</keyword>
<dbReference type="EMBL" id="OW152814">
    <property type="protein sequence ID" value="CAH2050089.1"/>
    <property type="molecule type" value="Genomic_DNA"/>
</dbReference>
<dbReference type="SUPFAM" id="SSF56112">
    <property type="entry name" value="Protein kinase-like (PK-like)"/>
    <property type="match status" value="1"/>
</dbReference>
<dbReference type="Proteomes" id="UP000837857">
    <property type="component" value="Chromosome 2"/>
</dbReference>
<keyword evidence="4" id="KW-0547">Nucleotide-binding</keyword>
<feature type="domain" description="Protein kinase" evidence="11">
    <location>
        <begin position="314"/>
        <end position="592"/>
    </location>
</feature>
<evidence type="ECO:0000256" key="4">
    <source>
        <dbReference type="ARBA" id="ARBA00022741"/>
    </source>
</evidence>
<evidence type="ECO:0000256" key="2">
    <source>
        <dbReference type="ARBA" id="ARBA00022692"/>
    </source>
</evidence>
<dbReference type="InterPro" id="IPR008266">
    <property type="entry name" value="Tyr_kinase_AS"/>
</dbReference>
<evidence type="ECO:0000256" key="1">
    <source>
        <dbReference type="ARBA" id="ARBA00004162"/>
    </source>
</evidence>
<dbReference type="PROSITE" id="PS00109">
    <property type="entry name" value="PROTEIN_KINASE_TYR"/>
    <property type="match status" value="1"/>
</dbReference>
<dbReference type="SMART" id="SM00469">
    <property type="entry name" value="WIF"/>
    <property type="match status" value="1"/>
</dbReference>
<dbReference type="InterPro" id="IPR050122">
    <property type="entry name" value="RTK"/>
</dbReference>
<feature type="domain" description="WIF" evidence="12">
    <location>
        <begin position="73"/>
        <end position="202"/>
    </location>
</feature>
<evidence type="ECO:0000256" key="6">
    <source>
        <dbReference type="ARBA" id="ARBA00022989"/>
    </source>
</evidence>
<comment type="subcellular location">
    <subcellularLocation>
        <location evidence="1">Cell membrane</location>
        <topology evidence="1">Single-pass membrane protein</topology>
    </subcellularLocation>
</comment>
<gene>
    <name evidence="13" type="ORF">IPOD504_LOCUS7229</name>
</gene>
<dbReference type="Gene3D" id="2.60.40.2170">
    <property type="entry name" value="Wnt, WIF domain"/>
    <property type="match status" value="1"/>
</dbReference>
<keyword evidence="8" id="KW-0675">Receptor</keyword>
<feature type="transmembrane region" description="Helical" evidence="10">
    <location>
        <begin position="225"/>
        <end position="247"/>
    </location>
</feature>
<keyword evidence="5" id="KW-0067">ATP-binding</keyword>
<dbReference type="InterPro" id="IPR038677">
    <property type="entry name" value="WIF_sf"/>
</dbReference>
<dbReference type="PANTHER" id="PTHR24416">
    <property type="entry name" value="TYROSINE-PROTEIN KINASE RECEPTOR"/>
    <property type="match status" value="1"/>
</dbReference>
<evidence type="ECO:0000259" key="11">
    <source>
        <dbReference type="PROSITE" id="PS50011"/>
    </source>
</evidence>
<accession>A0ABN8IAL6</accession>
<proteinExistence type="predicted"/>
<dbReference type="Pfam" id="PF07714">
    <property type="entry name" value="PK_Tyr_Ser-Thr"/>
    <property type="match status" value="1"/>
</dbReference>
<dbReference type="PANTHER" id="PTHR24416:SF349">
    <property type="entry name" value="TYROSINE-PROTEIN KINASE RYK"/>
    <property type="match status" value="1"/>
</dbReference>
<dbReference type="PROSITE" id="PS50011">
    <property type="entry name" value="PROTEIN_KINASE_DOM"/>
    <property type="match status" value="1"/>
</dbReference>
<dbReference type="Pfam" id="PF02019">
    <property type="entry name" value="WIF"/>
    <property type="match status" value="1"/>
</dbReference>
<keyword evidence="6 10" id="KW-1133">Transmembrane helix</keyword>
<evidence type="ECO:0000256" key="3">
    <source>
        <dbReference type="ARBA" id="ARBA00022729"/>
    </source>
</evidence>
<dbReference type="Gene3D" id="1.10.510.10">
    <property type="entry name" value="Transferase(Phosphotransferase) domain 1"/>
    <property type="match status" value="1"/>
</dbReference>
<sequence length="596" mass="66250">MDWKTAALPLTSAGEEQKVGAVAASISLFVVSSGPFDFRRRFKRAAPHGSRATATYARVGNSDAPTQLCRFLLEMYSLHTYKLEGLTAELFYVRDGQINFYALNFVVPVPATISELHFTWQSLTRRPLPYTLHVDVASEPEAMHPPTFNISSEGYVPTETQTWRVDLPCMGTVAAEVNITISLNITTGSTSTVLNFRRRKICLKEAPRPAVRVDSVPQAPTSADIFYAGAGCAGGVLLIAALATVFCRARARKLRRARSDEQDAHAFLPDSSCKSAASYTSYRRPTSLPAVAAEERARDLQQRIAELTIQRCRVRLRAVAMEGTFGRVYKGTYADEDGREQEVLVKTVAEHASQVQVSLLLQEGCMLYGLHHEKVLSVLGVSIEDQTAPFLLYPWNSGWRNLKQFLLACRGVTVGGAVGGVQPPPLTTQHVVRMALHALDGLAYLHSQHVLHKDIAARNCIVDENLRVMIADNALSRDLFPADYHCLGDNENRPIKWLALESLSKRLFSPAADVWALGVLLWELTTLAHQPYAEVDPFEVAAYLRDGYRLQQPANCPDELFAVMAYCWAMSPDDRPTLPQLQTFLRDFHTQLTRFV</sequence>
<dbReference type="InterPro" id="IPR001245">
    <property type="entry name" value="Ser-Thr/Tyr_kinase_cat_dom"/>
</dbReference>
<dbReference type="Gene3D" id="3.30.200.20">
    <property type="entry name" value="Phosphorylase Kinase, domain 1"/>
    <property type="match status" value="1"/>
</dbReference>
<evidence type="ECO:0000313" key="13">
    <source>
        <dbReference type="EMBL" id="CAH2050089.1"/>
    </source>
</evidence>
<keyword evidence="9" id="KW-0325">Glycoprotein</keyword>
<protein>
    <recommendedName>
        <fullName evidence="15">Tyrosine-protein kinase Drl</fullName>
    </recommendedName>
</protein>
<feature type="non-terminal residue" evidence="13">
    <location>
        <position position="596"/>
    </location>
</feature>
<evidence type="ECO:0000313" key="14">
    <source>
        <dbReference type="Proteomes" id="UP000837857"/>
    </source>
</evidence>
<keyword evidence="2 10" id="KW-0812">Transmembrane</keyword>
<dbReference type="InterPro" id="IPR003306">
    <property type="entry name" value="WIF"/>
</dbReference>
<name>A0ABN8IAL6_9NEOP</name>
<dbReference type="InterPro" id="IPR000719">
    <property type="entry name" value="Prot_kinase_dom"/>
</dbReference>
<evidence type="ECO:0000256" key="7">
    <source>
        <dbReference type="ARBA" id="ARBA00023136"/>
    </source>
</evidence>
<evidence type="ECO:0000256" key="10">
    <source>
        <dbReference type="SAM" id="Phobius"/>
    </source>
</evidence>
<dbReference type="PRINTS" id="PR00109">
    <property type="entry name" value="TYRKINASE"/>
</dbReference>
<reference evidence="13" key="1">
    <citation type="submission" date="2022-03" db="EMBL/GenBank/DDBJ databases">
        <authorList>
            <person name="Martin H S."/>
        </authorList>
    </citation>
    <scope>NUCLEOTIDE SEQUENCE</scope>
</reference>
<evidence type="ECO:0000256" key="9">
    <source>
        <dbReference type="ARBA" id="ARBA00023180"/>
    </source>
</evidence>
<keyword evidence="14" id="KW-1185">Reference proteome</keyword>
<dbReference type="PROSITE" id="PS50814">
    <property type="entry name" value="WIF"/>
    <property type="match status" value="1"/>
</dbReference>
<evidence type="ECO:0000256" key="5">
    <source>
        <dbReference type="ARBA" id="ARBA00022840"/>
    </source>
</evidence>
<evidence type="ECO:0008006" key="15">
    <source>
        <dbReference type="Google" id="ProtNLM"/>
    </source>
</evidence>
<evidence type="ECO:0000259" key="12">
    <source>
        <dbReference type="PROSITE" id="PS50814"/>
    </source>
</evidence>
<keyword evidence="3" id="KW-0732">Signal</keyword>
<evidence type="ECO:0000256" key="8">
    <source>
        <dbReference type="ARBA" id="ARBA00023170"/>
    </source>
</evidence>